<gene>
    <name evidence="3" type="ORF">EDC62_0573</name>
</gene>
<dbReference type="EMBL" id="RKQL01000001">
    <property type="protein sequence ID" value="RPE72866.1"/>
    <property type="molecule type" value="Genomic_DNA"/>
</dbReference>
<evidence type="ECO:0000256" key="1">
    <source>
        <dbReference type="SAM" id="MobiDB-lite"/>
    </source>
</evidence>
<name>A0A3N4UQC3_9BURK</name>
<keyword evidence="2" id="KW-0732">Signal</keyword>
<keyword evidence="4" id="KW-1185">Reference proteome</keyword>
<evidence type="ECO:0008006" key="5">
    <source>
        <dbReference type="Google" id="ProtNLM"/>
    </source>
</evidence>
<feature type="compositionally biased region" description="Basic and acidic residues" evidence="1">
    <location>
        <begin position="59"/>
        <end position="87"/>
    </location>
</feature>
<dbReference type="Proteomes" id="UP000272193">
    <property type="component" value="Unassembled WGS sequence"/>
</dbReference>
<feature type="region of interest" description="Disordered" evidence="1">
    <location>
        <begin position="39"/>
        <end position="87"/>
    </location>
</feature>
<dbReference type="RefSeq" id="WP_124220256.1">
    <property type="nucleotide sequence ID" value="NZ_RKQL01000001.1"/>
</dbReference>
<reference evidence="3 4" key="1">
    <citation type="submission" date="2018-11" db="EMBL/GenBank/DDBJ databases">
        <title>Genomic Encyclopedia of Type Strains, Phase IV (KMG-IV): sequencing the most valuable type-strain genomes for metagenomic binning, comparative biology and taxonomic classification.</title>
        <authorList>
            <person name="Goeker M."/>
        </authorList>
    </citation>
    <scope>NUCLEOTIDE SEQUENCE [LARGE SCALE GENOMIC DNA]</scope>
    <source>
        <strain evidence="3 4">DSM 101684</strain>
    </source>
</reference>
<comment type="caution">
    <text evidence="3">The sequence shown here is derived from an EMBL/GenBank/DDBJ whole genome shotgun (WGS) entry which is preliminary data.</text>
</comment>
<organism evidence="3 4">
    <name type="scientific">Tibeticola sediminis</name>
    <dbReference type="NCBI Taxonomy" id="1917811"/>
    <lineage>
        <taxon>Bacteria</taxon>
        <taxon>Pseudomonadati</taxon>
        <taxon>Pseudomonadota</taxon>
        <taxon>Betaproteobacteria</taxon>
        <taxon>Burkholderiales</taxon>
        <taxon>Comamonadaceae</taxon>
        <taxon>Tibeticola</taxon>
    </lineage>
</organism>
<accession>A0A3N4UQC3</accession>
<sequence length="102" mass="10996">MPTLPFARLTSRRTRRAPAAICLALCLAVGLPAPAATDPTNLANLDHPVKKRRKATVHPKGEAHPRAIFDKGSAETTAERDRRLKRECKGRPNAGACLGYAS</sequence>
<evidence type="ECO:0000313" key="4">
    <source>
        <dbReference type="Proteomes" id="UP000272193"/>
    </source>
</evidence>
<evidence type="ECO:0000256" key="2">
    <source>
        <dbReference type="SAM" id="SignalP"/>
    </source>
</evidence>
<evidence type="ECO:0000313" key="3">
    <source>
        <dbReference type="EMBL" id="RPE72866.1"/>
    </source>
</evidence>
<feature type="signal peptide" evidence="2">
    <location>
        <begin position="1"/>
        <end position="35"/>
    </location>
</feature>
<feature type="chain" id="PRO_5018326349" description="PsiF repeat-containing protein" evidence="2">
    <location>
        <begin position="36"/>
        <end position="102"/>
    </location>
</feature>
<protein>
    <recommendedName>
        <fullName evidence="5">PsiF repeat-containing protein</fullName>
    </recommendedName>
</protein>
<dbReference type="AlphaFoldDB" id="A0A3N4UQC3"/>
<dbReference type="OrthoDB" id="8913726at2"/>
<proteinExistence type="predicted"/>